<reference evidence="3 4" key="1">
    <citation type="journal article" date="2014" name="Genome Announc.">
        <title>Draft Genome Sequence of Cytophaga fermentans JCM 21142T, a Facultative Anaerobe Isolated from Marine Mud.</title>
        <authorList>
            <person name="Starns D."/>
            <person name="Oshima K."/>
            <person name="Suda W."/>
            <person name="Iino T."/>
            <person name="Yuki M."/>
            <person name="Inoue J."/>
            <person name="Kitamura K."/>
            <person name="Iida T."/>
            <person name="Darby A."/>
            <person name="Hattori M."/>
            <person name="Ohkuma M."/>
        </authorList>
    </citation>
    <scope>NUCLEOTIDE SEQUENCE [LARGE SCALE GENOMIC DNA]</scope>
    <source>
        <strain evidence="3 4">JCM 21142</strain>
    </source>
</reference>
<evidence type="ECO:0000259" key="2">
    <source>
        <dbReference type="Pfam" id="PF13559"/>
    </source>
</evidence>
<keyword evidence="4" id="KW-1185">Reference proteome</keyword>
<protein>
    <recommendedName>
        <fullName evidence="2">Protein-glutamine gamma-glutamyltransferase-like C-terminal domain-containing protein</fullName>
    </recommendedName>
</protein>
<evidence type="ECO:0000313" key="3">
    <source>
        <dbReference type="EMBL" id="GAF01738.1"/>
    </source>
</evidence>
<keyword evidence="1" id="KW-1133">Transmembrane helix</keyword>
<evidence type="ECO:0000313" key="4">
    <source>
        <dbReference type="Proteomes" id="UP000019402"/>
    </source>
</evidence>
<dbReference type="Pfam" id="PF13559">
    <property type="entry name" value="DUF4129"/>
    <property type="match status" value="1"/>
</dbReference>
<feature type="domain" description="Protein-glutamine gamma-glutamyltransferase-like C-terminal" evidence="2">
    <location>
        <begin position="153"/>
        <end position="212"/>
    </location>
</feature>
<dbReference type="EMBL" id="BAMD01000002">
    <property type="protein sequence ID" value="GAF01738.1"/>
    <property type="molecule type" value="Genomic_DNA"/>
</dbReference>
<evidence type="ECO:0000256" key="1">
    <source>
        <dbReference type="SAM" id="Phobius"/>
    </source>
</evidence>
<accession>W7Y2H7</accession>
<gene>
    <name evidence="3" type="ORF">JCM21142_353</name>
</gene>
<proteinExistence type="predicted"/>
<name>W7Y2H7_9BACT</name>
<dbReference type="STRING" id="869213.GCA_000517085_03152"/>
<sequence length="233" mass="27467">MNLLLFIGAGLYGQDSTVVEPWDRSKVDYRPASVEAMEAYKLMPKYVYDRYVEPESIWDKIKDWLWTHILRSRINGKVVMYVFIGIAALILLFIILKLLGIKPSGLFIFAGNTKVTNLRFQQVDDDIYNENLEDILQVAIKNKAYREAVRVMYLLSLRHLDSAGVIQWEPWKTNRDYYYELKSDSSKVMFKQLVRSYEYIWYGQFGIGEEKFKMVHANFDEFEQLIHQGKMSV</sequence>
<organism evidence="3 4">
    <name type="scientific">Saccharicrinis fermentans DSM 9555 = JCM 21142</name>
    <dbReference type="NCBI Taxonomy" id="869213"/>
    <lineage>
        <taxon>Bacteria</taxon>
        <taxon>Pseudomonadati</taxon>
        <taxon>Bacteroidota</taxon>
        <taxon>Bacteroidia</taxon>
        <taxon>Marinilabiliales</taxon>
        <taxon>Marinilabiliaceae</taxon>
        <taxon>Saccharicrinis</taxon>
    </lineage>
</organism>
<dbReference type="AlphaFoldDB" id="W7Y2H7"/>
<comment type="caution">
    <text evidence="3">The sequence shown here is derived from an EMBL/GenBank/DDBJ whole genome shotgun (WGS) entry which is preliminary data.</text>
</comment>
<dbReference type="eggNOG" id="ENOG50332DS">
    <property type="taxonomic scope" value="Bacteria"/>
</dbReference>
<keyword evidence="1" id="KW-0472">Membrane</keyword>
<dbReference type="InterPro" id="IPR025403">
    <property type="entry name" value="TgpA-like_C"/>
</dbReference>
<feature type="transmembrane region" description="Helical" evidence="1">
    <location>
        <begin position="78"/>
        <end position="99"/>
    </location>
</feature>
<dbReference type="Proteomes" id="UP000019402">
    <property type="component" value="Unassembled WGS sequence"/>
</dbReference>
<keyword evidence="1" id="KW-0812">Transmembrane</keyword>